<sequence length="488" mass="55863">MDTIYRLMGMLTPKRPRTVGPGTNTHEQNASGVHSYLPMSEPHDRKTSASLQLRIERKQVVPVDRRFGPGSRKRDRDEDDDSIGEADSESEDEMVDASEEIYNSTDQEVDDEDGDLEEAEMGEEELMEDLEPEFTSRGDEISPNDSASQVSTQFASEEEEEEDDGENDELDESGVDQGEDELSIEAEEESLDEAQYQAEVESEAQRKVNQYLARQAELTSRRDEFQKHIAKNKWHSDELYLLDRLSKRSFEPIFPLHWHQDLPTLHPTLFGRRDEMFFNSNYTSDGSGKFIITRFPQMLTCNIAIKALMRLFDLGIRVKDLAKNSSNCVPLMFREVRQYARWSEKDGGFSKKRFIPILTIIPGKPAQDLNALLKSLRDQMDFLAKSHRDHLQLDEPRTNESGVTEYYSNPPPILYGMMLSGTLAIFETLDSSKDNATSKHIAQFDFQQDGHQVWNGLAVAMFIIMARNYLMSMLDILEDDDPESDPDL</sequence>
<feature type="compositionally biased region" description="Acidic residues" evidence="1">
    <location>
        <begin position="107"/>
        <end position="132"/>
    </location>
</feature>
<proteinExistence type="predicted"/>
<evidence type="ECO:0000313" key="2">
    <source>
        <dbReference type="EMBL" id="KAG9246557.1"/>
    </source>
</evidence>
<dbReference type="OrthoDB" id="5286775at2759"/>
<protein>
    <submittedName>
        <fullName evidence="2">Uncharacterized protein</fullName>
    </submittedName>
</protein>
<feature type="compositionally biased region" description="Acidic residues" evidence="1">
    <location>
        <begin position="156"/>
        <end position="182"/>
    </location>
</feature>
<feature type="compositionally biased region" description="Polar residues" evidence="1">
    <location>
        <begin position="143"/>
        <end position="155"/>
    </location>
</feature>
<feature type="compositionally biased region" description="Basic and acidic residues" evidence="1">
    <location>
        <begin position="54"/>
        <end position="76"/>
    </location>
</feature>
<keyword evidence="3" id="KW-1185">Reference proteome</keyword>
<evidence type="ECO:0000313" key="3">
    <source>
        <dbReference type="Proteomes" id="UP000887226"/>
    </source>
</evidence>
<reference evidence="2" key="1">
    <citation type="journal article" date="2021" name="IMA Fungus">
        <title>Genomic characterization of three marine fungi, including Emericellopsis atlantica sp. nov. with signatures of a generalist lifestyle and marine biomass degradation.</title>
        <authorList>
            <person name="Hagestad O.C."/>
            <person name="Hou L."/>
            <person name="Andersen J.H."/>
            <person name="Hansen E.H."/>
            <person name="Altermark B."/>
            <person name="Li C."/>
            <person name="Kuhnert E."/>
            <person name="Cox R.J."/>
            <person name="Crous P.W."/>
            <person name="Spatafora J.W."/>
            <person name="Lail K."/>
            <person name="Amirebrahimi M."/>
            <person name="Lipzen A."/>
            <person name="Pangilinan J."/>
            <person name="Andreopoulos W."/>
            <person name="Hayes R.D."/>
            <person name="Ng V."/>
            <person name="Grigoriev I.V."/>
            <person name="Jackson S.A."/>
            <person name="Sutton T.D.S."/>
            <person name="Dobson A.D.W."/>
            <person name="Rama T."/>
        </authorList>
    </citation>
    <scope>NUCLEOTIDE SEQUENCE</scope>
    <source>
        <strain evidence="2">TRa3180A</strain>
    </source>
</reference>
<evidence type="ECO:0000256" key="1">
    <source>
        <dbReference type="SAM" id="MobiDB-lite"/>
    </source>
</evidence>
<dbReference type="Proteomes" id="UP000887226">
    <property type="component" value="Unassembled WGS sequence"/>
</dbReference>
<feature type="compositionally biased region" description="Polar residues" evidence="1">
    <location>
        <begin position="21"/>
        <end position="32"/>
    </location>
</feature>
<name>A0A9P7Z7H4_9HELO</name>
<feature type="region of interest" description="Disordered" evidence="1">
    <location>
        <begin position="11"/>
        <end position="182"/>
    </location>
</feature>
<feature type="compositionally biased region" description="Acidic residues" evidence="1">
    <location>
        <begin position="77"/>
        <end position="99"/>
    </location>
</feature>
<organism evidence="2 3">
    <name type="scientific">Calycina marina</name>
    <dbReference type="NCBI Taxonomy" id="1763456"/>
    <lineage>
        <taxon>Eukaryota</taxon>
        <taxon>Fungi</taxon>
        <taxon>Dikarya</taxon>
        <taxon>Ascomycota</taxon>
        <taxon>Pezizomycotina</taxon>
        <taxon>Leotiomycetes</taxon>
        <taxon>Helotiales</taxon>
        <taxon>Pezizellaceae</taxon>
        <taxon>Calycina</taxon>
    </lineage>
</organism>
<dbReference type="EMBL" id="MU253800">
    <property type="protein sequence ID" value="KAG9246557.1"/>
    <property type="molecule type" value="Genomic_DNA"/>
</dbReference>
<accession>A0A9P7Z7H4</accession>
<comment type="caution">
    <text evidence="2">The sequence shown here is derived from an EMBL/GenBank/DDBJ whole genome shotgun (WGS) entry which is preliminary data.</text>
</comment>
<gene>
    <name evidence="2" type="ORF">BJ878DRAFT_275853</name>
</gene>
<dbReference type="AlphaFoldDB" id="A0A9P7Z7H4"/>